<keyword evidence="1" id="KW-0805">Transcription regulation</keyword>
<protein>
    <submittedName>
        <fullName evidence="4">Transcriptional regulator</fullName>
    </submittedName>
</protein>
<comment type="caution">
    <text evidence="4">The sequence shown here is derived from an EMBL/GenBank/DDBJ whole genome shotgun (WGS) entry which is preliminary data.</text>
</comment>
<dbReference type="Gene3D" id="3.30.450.40">
    <property type="match status" value="1"/>
</dbReference>
<dbReference type="GO" id="GO:0045892">
    <property type="term" value="P:negative regulation of DNA-templated transcription"/>
    <property type="evidence" value="ECO:0007669"/>
    <property type="project" value="TreeGrafter"/>
</dbReference>
<proteinExistence type="predicted"/>
<organism evidence="4 5">
    <name type="scientific">Haloarcula mannanilytica</name>
    <dbReference type="NCBI Taxonomy" id="2509225"/>
    <lineage>
        <taxon>Archaea</taxon>
        <taxon>Methanobacteriati</taxon>
        <taxon>Methanobacteriota</taxon>
        <taxon>Stenosarchaea group</taxon>
        <taxon>Halobacteria</taxon>
        <taxon>Halobacteriales</taxon>
        <taxon>Haloarculaceae</taxon>
        <taxon>Haloarcula</taxon>
    </lineage>
</organism>
<dbReference type="GO" id="GO:0003677">
    <property type="term" value="F:DNA binding"/>
    <property type="evidence" value="ECO:0007669"/>
    <property type="project" value="TreeGrafter"/>
</dbReference>
<dbReference type="PANTHER" id="PTHR30136:SF35">
    <property type="entry name" value="HTH-TYPE TRANSCRIPTIONAL REGULATOR RV1719"/>
    <property type="match status" value="1"/>
</dbReference>
<dbReference type="Proteomes" id="UP000304382">
    <property type="component" value="Unassembled WGS sequence"/>
</dbReference>
<accession>A0A4C2ELC9</accession>
<dbReference type="InterPro" id="IPR050707">
    <property type="entry name" value="HTH_MetabolicPath_Reg"/>
</dbReference>
<evidence type="ECO:0000256" key="2">
    <source>
        <dbReference type="ARBA" id="ARBA00023163"/>
    </source>
</evidence>
<keyword evidence="5" id="KW-1185">Reference proteome</keyword>
<dbReference type="EMBL" id="BIXZ01000007">
    <property type="protein sequence ID" value="GCF15354.1"/>
    <property type="molecule type" value="Genomic_DNA"/>
</dbReference>
<dbReference type="Gene3D" id="1.10.10.10">
    <property type="entry name" value="Winged helix-like DNA-binding domain superfamily/Winged helix DNA-binding domain"/>
    <property type="match status" value="1"/>
</dbReference>
<keyword evidence="2" id="KW-0804">Transcription</keyword>
<name>A0A4C2ELC9_9EURY</name>
<dbReference type="AlphaFoldDB" id="A0A4C2ELC9"/>
<dbReference type="PROSITE" id="PS51078">
    <property type="entry name" value="ICLR_ED"/>
    <property type="match status" value="1"/>
</dbReference>
<evidence type="ECO:0000256" key="1">
    <source>
        <dbReference type="ARBA" id="ARBA00023015"/>
    </source>
</evidence>
<reference evidence="4 5" key="1">
    <citation type="submission" date="2019-02" db="EMBL/GenBank/DDBJ databases">
        <title>Haloarcula mannanilyticum sp. nov., a mannan degrading haloarchaeon isolated from commercial salt.</title>
        <authorList>
            <person name="Enomoto S."/>
            <person name="Shimane Y."/>
            <person name="Kamekura M."/>
            <person name="Ito T."/>
            <person name="Moriya O."/>
            <person name="Ihara K."/>
            <person name="Takahashi-Ando N."/>
            <person name="Fukushima Y."/>
            <person name="Yoshida Y."/>
            <person name="Usama R."/>
            <person name="Takai K."/>
            <person name="Minegishi H."/>
        </authorList>
    </citation>
    <scope>NUCLEOTIDE SEQUENCE [LARGE SCALE GENOMIC DNA]</scope>
    <source>
        <strain evidence="4 5">MD130-1</strain>
    </source>
</reference>
<evidence type="ECO:0000313" key="5">
    <source>
        <dbReference type="Proteomes" id="UP000304382"/>
    </source>
</evidence>
<gene>
    <name evidence="4" type="ORF">Harman_32890</name>
</gene>
<dbReference type="InterPro" id="IPR036390">
    <property type="entry name" value="WH_DNA-bd_sf"/>
</dbReference>
<dbReference type="InterPro" id="IPR036388">
    <property type="entry name" value="WH-like_DNA-bd_sf"/>
</dbReference>
<dbReference type="InterPro" id="IPR029016">
    <property type="entry name" value="GAF-like_dom_sf"/>
</dbReference>
<sequence length="268" mass="29795">MQTVMKTAQYGYGMIENTDRRTLKTTQTSLRILTLVLEHDGLTLAELDGMVDSPKSSILSHLDTLRDSRYLVKTDGVYRVSFRVALLGDRVKARYPDRDRVSSVLEDLAETTGEEANFTIFEHGRLLMFHGTSGSAATTEDETDYRSEYYLHNTAAGKAILAELDPTRVERILDKWGLPRESEATITDRERLFDELAETGERGYGIVDEEFAPGLVAVGAAVHRDEGTVLGGLSVGGPKYRIDRTRIDHELGEQLLSAVNSLESTLHS</sequence>
<dbReference type="SUPFAM" id="SSF46785">
    <property type="entry name" value="Winged helix' DNA-binding domain"/>
    <property type="match status" value="1"/>
</dbReference>
<dbReference type="SUPFAM" id="SSF55781">
    <property type="entry name" value="GAF domain-like"/>
    <property type="match status" value="1"/>
</dbReference>
<dbReference type="Pfam" id="PF01614">
    <property type="entry name" value="IclR_C"/>
    <property type="match status" value="1"/>
</dbReference>
<dbReference type="PANTHER" id="PTHR30136">
    <property type="entry name" value="HELIX-TURN-HELIX TRANSCRIPTIONAL REGULATOR, ICLR FAMILY"/>
    <property type="match status" value="1"/>
</dbReference>
<evidence type="ECO:0000259" key="3">
    <source>
        <dbReference type="PROSITE" id="PS51078"/>
    </source>
</evidence>
<feature type="domain" description="IclR-ED" evidence="3">
    <location>
        <begin position="83"/>
        <end position="268"/>
    </location>
</feature>
<evidence type="ECO:0000313" key="4">
    <source>
        <dbReference type="EMBL" id="GCF15354.1"/>
    </source>
</evidence>
<dbReference type="GO" id="GO:0003700">
    <property type="term" value="F:DNA-binding transcription factor activity"/>
    <property type="evidence" value="ECO:0007669"/>
    <property type="project" value="TreeGrafter"/>
</dbReference>
<dbReference type="InterPro" id="IPR014757">
    <property type="entry name" value="Tscrpt_reg_IclR_C"/>
</dbReference>